<dbReference type="EMBL" id="BGPR01000617">
    <property type="protein sequence ID" value="GBM28683.1"/>
    <property type="molecule type" value="Genomic_DNA"/>
</dbReference>
<protein>
    <submittedName>
        <fullName evidence="1">Uncharacterized protein</fullName>
    </submittedName>
</protein>
<dbReference type="Proteomes" id="UP000499080">
    <property type="component" value="Unassembled WGS sequence"/>
</dbReference>
<dbReference type="PANTHER" id="PTHR45749">
    <property type="match status" value="1"/>
</dbReference>
<gene>
    <name evidence="1" type="ORF">AVEN_116700_1</name>
</gene>
<proteinExistence type="predicted"/>
<name>A0A4Y2EHQ9_ARAVE</name>
<dbReference type="PANTHER" id="PTHR45749:SF21">
    <property type="entry name" value="DUF4371 DOMAIN-CONTAINING PROTEIN"/>
    <property type="match status" value="1"/>
</dbReference>
<reference evidence="1 2" key="1">
    <citation type="journal article" date="2019" name="Sci. Rep.">
        <title>Orb-weaving spider Araneus ventricosus genome elucidates the spidroin gene catalogue.</title>
        <authorList>
            <person name="Kono N."/>
            <person name="Nakamura H."/>
            <person name="Ohtoshi R."/>
            <person name="Moran D.A.P."/>
            <person name="Shinohara A."/>
            <person name="Yoshida Y."/>
            <person name="Fujiwara M."/>
            <person name="Mori M."/>
            <person name="Tomita M."/>
            <person name="Arakawa K."/>
        </authorList>
    </citation>
    <scope>NUCLEOTIDE SEQUENCE [LARGE SCALE GENOMIC DNA]</scope>
</reference>
<keyword evidence="2" id="KW-1185">Reference proteome</keyword>
<accession>A0A4Y2EHQ9</accession>
<organism evidence="1 2">
    <name type="scientific">Araneus ventricosus</name>
    <name type="common">Orbweaver spider</name>
    <name type="synonym">Epeira ventricosa</name>
    <dbReference type="NCBI Taxonomy" id="182803"/>
    <lineage>
        <taxon>Eukaryota</taxon>
        <taxon>Metazoa</taxon>
        <taxon>Ecdysozoa</taxon>
        <taxon>Arthropoda</taxon>
        <taxon>Chelicerata</taxon>
        <taxon>Arachnida</taxon>
        <taxon>Araneae</taxon>
        <taxon>Araneomorphae</taxon>
        <taxon>Entelegynae</taxon>
        <taxon>Araneoidea</taxon>
        <taxon>Araneidae</taxon>
        <taxon>Araneus</taxon>
    </lineage>
</organism>
<comment type="caution">
    <text evidence="1">The sequence shown here is derived from an EMBL/GenBank/DDBJ whole genome shotgun (WGS) entry which is preliminary data.</text>
</comment>
<dbReference type="OrthoDB" id="10063284at2759"/>
<evidence type="ECO:0000313" key="1">
    <source>
        <dbReference type="EMBL" id="GBM28683.1"/>
    </source>
</evidence>
<sequence length="149" mass="16845">MFRGQGYDNASTMAGVHSGVKARICQLNPKAFFVPSTNQSLCLCGVHSFETVPLCVTFFRMLESLYVFFSGSTQRWTIFLTNVKVTVKRLSKKRWSAHYEVVKPVFKYLKKTVDAVEELYDASETIGTREAAQTLLPACDFSFLSFLCL</sequence>
<dbReference type="AlphaFoldDB" id="A0A4Y2EHQ9"/>
<evidence type="ECO:0000313" key="2">
    <source>
        <dbReference type="Proteomes" id="UP000499080"/>
    </source>
</evidence>